<dbReference type="EMBL" id="CM051404">
    <property type="protein sequence ID" value="KAJ4706203.1"/>
    <property type="molecule type" value="Genomic_DNA"/>
</dbReference>
<name>A0ACC1X514_MELAZ</name>
<proteinExistence type="predicted"/>
<evidence type="ECO:0000313" key="1">
    <source>
        <dbReference type="EMBL" id="KAJ4706203.1"/>
    </source>
</evidence>
<gene>
    <name evidence="1" type="ORF">OWV82_019885</name>
</gene>
<sequence length="207" mass="22889">MESRRFAIPCSFLLLTFLLLISNIHTTSAETTATAAKSNSLKIYKKFIKTSCNATTYPSLCYKYLSSYANSIKTDSLNLCKAALVVNLKAAGKTSSLLRSIARKGLHPAEKAVMKDCIEEIDDSVYELKQASNIMGKLKGSDLANQIDDIKTWVSAAITDEETCTDGFDEEEMKIRASVQNQIRKNVVNLGKVTGNTLALIINRFRF</sequence>
<dbReference type="Proteomes" id="UP001164539">
    <property type="component" value="Chromosome 11"/>
</dbReference>
<comment type="caution">
    <text evidence="1">The sequence shown here is derived from an EMBL/GenBank/DDBJ whole genome shotgun (WGS) entry which is preliminary data.</text>
</comment>
<organism evidence="1 2">
    <name type="scientific">Melia azedarach</name>
    <name type="common">Chinaberry tree</name>
    <dbReference type="NCBI Taxonomy" id="155640"/>
    <lineage>
        <taxon>Eukaryota</taxon>
        <taxon>Viridiplantae</taxon>
        <taxon>Streptophyta</taxon>
        <taxon>Embryophyta</taxon>
        <taxon>Tracheophyta</taxon>
        <taxon>Spermatophyta</taxon>
        <taxon>Magnoliopsida</taxon>
        <taxon>eudicotyledons</taxon>
        <taxon>Gunneridae</taxon>
        <taxon>Pentapetalae</taxon>
        <taxon>rosids</taxon>
        <taxon>malvids</taxon>
        <taxon>Sapindales</taxon>
        <taxon>Meliaceae</taxon>
        <taxon>Melia</taxon>
    </lineage>
</organism>
<keyword evidence="2" id="KW-1185">Reference proteome</keyword>
<accession>A0ACC1X514</accession>
<evidence type="ECO:0000313" key="2">
    <source>
        <dbReference type="Proteomes" id="UP001164539"/>
    </source>
</evidence>
<protein>
    <submittedName>
        <fullName evidence="1">21 kDa protein-like</fullName>
    </submittedName>
</protein>
<reference evidence="1 2" key="1">
    <citation type="journal article" date="2023" name="Science">
        <title>Complex scaffold remodeling in plant triterpene biosynthesis.</title>
        <authorList>
            <person name="De La Pena R."/>
            <person name="Hodgson H."/>
            <person name="Liu J.C."/>
            <person name="Stephenson M.J."/>
            <person name="Martin A.C."/>
            <person name="Owen C."/>
            <person name="Harkess A."/>
            <person name="Leebens-Mack J."/>
            <person name="Jimenez L.E."/>
            <person name="Osbourn A."/>
            <person name="Sattely E.S."/>
        </authorList>
    </citation>
    <scope>NUCLEOTIDE SEQUENCE [LARGE SCALE GENOMIC DNA]</scope>
    <source>
        <strain evidence="2">cv. JPN11</strain>
        <tissue evidence="1">Leaf</tissue>
    </source>
</reference>